<keyword evidence="1" id="KW-1185">Reference proteome</keyword>
<accession>A0A914PFS2</accession>
<sequence>MAKKMPLLNFLCQKDEPSVKDILILRWKLAGHGTCKEVIDELTKPCYKIMVSDDICPNLKGRELCFTDFTNTNAFNTYAFGGFLGVSVMQYFYCKYKLKLKYPYLPLMAHTVPSGHHVEYHPLELLDIHFEN</sequence>
<reference evidence="2" key="1">
    <citation type="submission" date="2022-11" db="UniProtKB">
        <authorList>
            <consortium name="WormBaseParasite"/>
        </authorList>
    </citation>
    <scope>IDENTIFICATION</scope>
</reference>
<dbReference type="Proteomes" id="UP000887578">
    <property type="component" value="Unplaced"/>
</dbReference>
<dbReference type="AlphaFoldDB" id="A0A914PFS2"/>
<dbReference type="SUPFAM" id="SSF101690">
    <property type="entry name" value="PAZ domain"/>
    <property type="match status" value="1"/>
</dbReference>
<protein>
    <submittedName>
        <fullName evidence="2">PAZ domain-containing protein</fullName>
    </submittedName>
</protein>
<proteinExistence type="predicted"/>
<evidence type="ECO:0000313" key="2">
    <source>
        <dbReference type="WBParaSite" id="PDA_v2.g1657.t1"/>
    </source>
</evidence>
<organism evidence="1 2">
    <name type="scientific">Panagrolaimus davidi</name>
    <dbReference type="NCBI Taxonomy" id="227884"/>
    <lineage>
        <taxon>Eukaryota</taxon>
        <taxon>Metazoa</taxon>
        <taxon>Ecdysozoa</taxon>
        <taxon>Nematoda</taxon>
        <taxon>Chromadorea</taxon>
        <taxon>Rhabditida</taxon>
        <taxon>Tylenchina</taxon>
        <taxon>Panagrolaimomorpha</taxon>
        <taxon>Panagrolaimoidea</taxon>
        <taxon>Panagrolaimidae</taxon>
        <taxon>Panagrolaimus</taxon>
    </lineage>
</organism>
<name>A0A914PFS2_9BILA</name>
<evidence type="ECO:0000313" key="1">
    <source>
        <dbReference type="Proteomes" id="UP000887578"/>
    </source>
</evidence>
<dbReference type="InterPro" id="IPR036085">
    <property type="entry name" value="PAZ_dom_sf"/>
</dbReference>
<dbReference type="Gene3D" id="2.170.260.10">
    <property type="entry name" value="paz domain"/>
    <property type="match status" value="1"/>
</dbReference>
<dbReference type="WBParaSite" id="PDA_v2.g1657.t1">
    <property type="protein sequence ID" value="PDA_v2.g1657.t1"/>
    <property type="gene ID" value="PDA_v2.g1657"/>
</dbReference>